<organism evidence="9 10">
    <name type="scientific">Legionella beliardensis</name>
    <dbReference type="NCBI Taxonomy" id="91822"/>
    <lineage>
        <taxon>Bacteria</taxon>
        <taxon>Pseudomonadati</taxon>
        <taxon>Pseudomonadota</taxon>
        <taxon>Gammaproteobacteria</taxon>
        <taxon>Legionellales</taxon>
        <taxon>Legionellaceae</taxon>
        <taxon>Legionella</taxon>
    </lineage>
</organism>
<dbReference type="Gene3D" id="3.40.50.200">
    <property type="entry name" value="Peptidase S8/S53 domain"/>
    <property type="match status" value="1"/>
</dbReference>
<comment type="similarity">
    <text evidence="1 5">Belongs to the peptidase S8 family.</text>
</comment>
<dbReference type="AlphaFoldDB" id="A0A378I1J6"/>
<sequence>MKKILPGVLLVLFSPFAGAEALIDSDVINNIKQKQRQAIQQTNSSNESKISLLIFLHSLNEKPSFLEELRKYPGLAIQEINFMPAVTITMPANLHLLNKLANHSAVAQISANNLGKTELDISTQILKLRPSKTYPEVKNWWDHGYIGCKGVIGLIDDGLDPTHPALANKTLIVRKEGGSLYSNFLNGVRSPHGTGVACIYASNNKNYKGIAYGAKKFVLGLSGKETPNIEDIMLTMSTLDWMLTRAKLKPTVINYSMGNGKTACPNCPEWSGLAKVIDYVVNHEKILWVKSAGNAGYIAPTNQAPFASTLTVPGDNYNALTVANMNPIVTENGIAYKTENRDKHSIRSTSSRGPTTSGRRKPDLTAPGHSTRTCAPDPETYPFKYTDSMDYKSGYRLMTGTSAAAPHVGAAILLIQDAGITNPLAIKALLINSADTWTDNGNEEPYSGDIKNHFPIRGSQWNRTYGWGYLNMEEAFEQRKNIIEDKVTLEHSSLTYDTFLEVGDKVTLVHERRVGYFKDNTEWQLSHLSLELIDKETGEVIAYDDSPIDTVHQVANCKLLSDGKCSLTDKPRHVLVQVKLVRPIIDGSDNEPFALVLKAIK</sequence>
<dbReference type="PROSITE" id="PS00136">
    <property type="entry name" value="SUBTILASE_ASP"/>
    <property type="match status" value="1"/>
</dbReference>
<evidence type="ECO:0000313" key="9">
    <source>
        <dbReference type="EMBL" id="STX28822.1"/>
    </source>
</evidence>
<evidence type="ECO:0000256" key="4">
    <source>
        <dbReference type="ARBA" id="ARBA00022825"/>
    </source>
</evidence>
<gene>
    <name evidence="9" type="primary">aprX_2</name>
    <name evidence="9" type="ORF">NCTC13315_01356</name>
</gene>
<dbReference type="InterPro" id="IPR036852">
    <property type="entry name" value="Peptidase_S8/S53_dom_sf"/>
</dbReference>
<accession>A0A378I1J6</accession>
<keyword evidence="7" id="KW-0732">Signal</keyword>
<dbReference type="PANTHER" id="PTHR43806:SF11">
    <property type="entry name" value="CEREVISIN-RELATED"/>
    <property type="match status" value="1"/>
</dbReference>
<dbReference type="InterPro" id="IPR050131">
    <property type="entry name" value="Peptidase_S8_subtilisin-like"/>
</dbReference>
<protein>
    <submittedName>
        <fullName evidence="9">Subtilisin-like serine protease</fullName>
        <ecNumber evidence="9">3.4.21.-</ecNumber>
    </submittedName>
</protein>
<feature type="chain" id="PRO_5016565178" evidence="7">
    <location>
        <begin position="20"/>
        <end position="601"/>
    </location>
</feature>
<feature type="domain" description="Peptidase S8/S53" evidence="8">
    <location>
        <begin position="151"/>
        <end position="468"/>
    </location>
</feature>
<dbReference type="PRINTS" id="PR00723">
    <property type="entry name" value="SUBTILISIN"/>
</dbReference>
<dbReference type="InterPro" id="IPR023827">
    <property type="entry name" value="Peptidase_S8_Asp-AS"/>
</dbReference>
<dbReference type="InterPro" id="IPR015500">
    <property type="entry name" value="Peptidase_S8_subtilisin-rel"/>
</dbReference>
<dbReference type="PANTHER" id="PTHR43806">
    <property type="entry name" value="PEPTIDASE S8"/>
    <property type="match status" value="1"/>
</dbReference>
<evidence type="ECO:0000256" key="6">
    <source>
        <dbReference type="SAM" id="MobiDB-lite"/>
    </source>
</evidence>
<evidence type="ECO:0000256" key="2">
    <source>
        <dbReference type="ARBA" id="ARBA00022670"/>
    </source>
</evidence>
<dbReference type="GO" id="GO:0004252">
    <property type="term" value="F:serine-type endopeptidase activity"/>
    <property type="evidence" value="ECO:0007669"/>
    <property type="project" value="UniProtKB-UniRule"/>
</dbReference>
<evidence type="ECO:0000256" key="7">
    <source>
        <dbReference type="SAM" id="SignalP"/>
    </source>
</evidence>
<dbReference type="OrthoDB" id="1114329at2"/>
<feature type="region of interest" description="Disordered" evidence="6">
    <location>
        <begin position="339"/>
        <end position="379"/>
    </location>
</feature>
<dbReference type="InterPro" id="IPR000209">
    <property type="entry name" value="Peptidase_S8/S53_dom"/>
</dbReference>
<keyword evidence="10" id="KW-1185">Reference proteome</keyword>
<keyword evidence="2 5" id="KW-0645">Protease</keyword>
<evidence type="ECO:0000313" key="10">
    <source>
        <dbReference type="Proteomes" id="UP000254968"/>
    </source>
</evidence>
<dbReference type="EC" id="3.4.21.-" evidence="9"/>
<dbReference type="PROSITE" id="PS51892">
    <property type="entry name" value="SUBTILASE"/>
    <property type="match status" value="1"/>
</dbReference>
<name>A0A378I1J6_9GAMM</name>
<feature type="active site" description="Charge relay system" evidence="5">
    <location>
        <position position="402"/>
    </location>
</feature>
<keyword evidence="4 5" id="KW-0720">Serine protease</keyword>
<feature type="compositionally biased region" description="Low complexity" evidence="6">
    <location>
        <begin position="347"/>
        <end position="357"/>
    </location>
</feature>
<feature type="active site" description="Charge relay system" evidence="5">
    <location>
        <position position="156"/>
    </location>
</feature>
<reference evidence="9 10" key="1">
    <citation type="submission" date="2018-06" db="EMBL/GenBank/DDBJ databases">
        <authorList>
            <consortium name="Pathogen Informatics"/>
            <person name="Doyle S."/>
        </authorList>
    </citation>
    <scope>NUCLEOTIDE SEQUENCE [LARGE SCALE GENOMIC DNA]</scope>
    <source>
        <strain evidence="9 10">NCTC13315</strain>
    </source>
</reference>
<dbReference type="EMBL" id="UGNV01000001">
    <property type="protein sequence ID" value="STX28822.1"/>
    <property type="molecule type" value="Genomic_DNA"/>
</dbReference>
<evidence type="ECO:0000259" key="8">
    <source>
        <dbReference type="Pfam" id="PF00082"/>
    </source>
</evidence>
<dbReference type="GO" id="GO:0006508">
    <property type="term" value="P:proteolysis"/>
    <property type="evidence" value="ECO:0007669"/>
    <property type="project" value="UniProtKB-KW"/>
</dbReference>
<evidence type="ECO:0000256" key="3">
    <source>
        <dbReference type="ARBA" id="ARBA00022801"/>
    </source>
</evidence>
<proteinExistence type="inferred from homology"/>
<feature type="signal peptide" evidence="7">
    <location>
        <begin position="1"/>
        <end position="19"/>
    </location>
</feature>
<feature type="active site" description="Charge relay system" evidence="5">
    <location>
        <position position="192"/>
    </location>
</feature>
<dbReference type="Proteomes" id="UP000254968">
    <property type="component" value="Unassembled WGS sequence"/>
</dbReference>
<dbReference type="Pfam" id="PF00082">
    <property type="entry name" value="Peptidase_S8"/>
    <property type="match status" value="1"/>
</dbReference>
<keyword evidence="3 5" id="KW-0378">Hydrolase</keyword>
<dbReference type="RefSeq" id="WP_115302538.1">
    <property type="nucleotide sequence ID" value="NZ_CAAAHO010000001.1"/>
</dbReference>
<dbReference type="SUPFAM" id="SSF52743">
    <property type="entry name" value="Subtilisin-like"/>
    <property type="match status" value="1"/>
</dbReference>
<evidence type="ECO:0000256" key="5">
    <source>
        <dbReference type="PROSITE-ProRule" id="PRU01240"/>
    </source>
</evidence>
<evidence type="ECO:0000256" key="1">
    <source>
        <dbReference type="ARBA" id="ARBA00011073"/>
    </source>
</evidence>